<dbReference type="PANTHER" id="PTHR36451">
    <property type="entry name" value="PAPS-DEPENDENT SULFOTRANSFERASE STF3"/>
    <property type="match status" value="1"/>
</dbReference>
<comment type="caution">
    <text evidence="1">The sequence shown here is derived from an EMBL/GenBank/DDBJ whole genome shotgun (WGS) entry which is preliminary data.</text>
</comment>
<dbReference type="Proteomes" id="UP001259803">
    <property type="component" value="Unassembled WGS sequence"/>
</dbReference>
<proteinExistence type="predicted"/>
<dbReference type="EMBL" id="JAVRHS010000002">
    <property type="protein sequence ID" value="MDT0575368.1"/>
    <property type="molecule type" value="Genomic_DNA"/>
</dbReference>
<dbReference type="PANTHER" id="PTHR36451:SF1">
    <property type="entry name" value="OMEGA-HYDROXY-BETA-DIHYDROMENAQUINONE-9 SULFOTRANSFERASE STF3"/>
    <property type="match status" value="1"/>
</dbReference>
<reference evidence="1 2" key="1">
    <citation type="submission" date="2023-09" db="EMBL/GenBank/DDBJ databases">
        <authorList>
            <person name="Rey-Velasco X."/>
        </authorList>
    </citation>
    <scope>NUCLEOTIDE SEQUENCE [LARGE SCALE GENOMIC DNA]</scope>
    <source>
        <strain evidence="1 2">F390</strain>
    </source>
</reference>
<dbReference type="InterPro" id="IPR052736">
    <property type="entry name" value="Stf3_sulfotransferase"/>
</dbReference>
<keyword evidence="2" id="KW-1185">Reference proteome</keyword>
<dbReference type="Gene3D" id="3.40.50.300">
    <property type="entry name" value="P-loop containing nucleotide triphosphate hydrolases"/>
    <property type="match status" value="1"/>
</dbReference>
<evidence type="ECO:0000313" key="1">
    <source>
        <dbReference type="EMBL" id="MDT0575368.1"/>
    </source>
</evidence>
<evidence type="ECO:0000313" key="2">
    <source>
        <dbReference type="Proteomes" id="UP001259803"/>
    </source>
</evidence>
<keyword evidence="1" id="KW-0808">Transferase</keyword>
<dbReference type="Pfam" id="PF13469">
    <property type="entry name" value="Sulfotransfer_3"/>
    <property type="match status" value="1"/>
</dbReference>
<dbReference type="EC" id="2.8.2.-" evidence="1"/>
<gene>
    <name evidence="1" type="ORF">RM533_04125</name>
</gene>
<protein>
    <submittedName>
        <fullName evidence="1">Sulfotransferase</fullName>
        <ecNumber evidence="1">2.8.2.-</ecNumber>
    </submittedName>
</protein>
<name>A0ABU2ZFK5_9SPHN</name>
<organism evidence="1 2">
    <name type="scientific">Croceicoccus esteveae</name>
    <dbReference type="NCBI Taxonomy" id="3075597"/>
    <lineage>
        <taxon>Bacteria</taxon>
        <taxon>Pseudomonadati</taxon>
        <taxon>Pseudomonadota</taxon>
        <taxon>Alphaproteobacteria</taxon>
        <taxon>Sphingomonadales</taxon>
        <taxon>Erythrobacteraceae</taxon>
        <taxon>Croceicoccus</taxon>
    </lineage>
</organism>
<dbReference type="RefSeq" id="WP_311339936.1">
    <property type="nucleotide sequence ID" value="NZ_JAVRHS010000002.1"/>
</dbReference>
<dbReference type="SUPFAM" id="SSF52540">
    <property type="entry name" value="P-loop containing nucleoside triphosphate hydrolases"/>
    <property type="match status" value="1"/>
</dbReference>
<accession>A0ABU2ZFK5</accession>
<sequence>MEAKVASHVPDCDVLEQHAMDETGLQDFGDRWIFENLAALIPALNEEAGLTEAGAAGARQMIVSALSNRLRHVELVKQHPEILQEKIEVAAVVVGLPRTGSTMLHRMLASAPGMTGVRWWECQNYAPFVGDDPHDPEPRRAAASQYLDYFLEHAPDIMSIHPMNIDQPDEELIILGQLFSSTMIEGMYYVPSYARWLMEHSRTRCYTDLKEILQSLQWQDKRRNGAKWVLKTPGHLMALDAVLEVFPEARIVMTHRDPVQTVPSYASMEATLYAMAADIDKKKIAAFWQDRLAELLTRFMDTREASGGRNFIDVQYRDLTSNPIEEGQRVLREAGIVVTPTVVSGMEEWIEANRREDRAAHNYSLEEYGLSSKGIEQRFARYREDYLNS</sequence>
<dbReference type="GO" id="GO:0016740">
    <property type="term" value="F:transferase activity"/>
    <property type="evidence" value="ECO:0007669"/>
    <property type="project" value="UniProtKB-KW"/>
</dbReference>
<dbReference type="InterPro" id="IPR027417">
    <property type="entry name" value="P-loop_NTPase"/>
</dbReference>